<dbReference type="PANTHER" id="PTHR19136:SF81">
    <property type="entry name" value="MOLYBDENUM COFACTOR GUANYLYLTRANSFERASE"/>
    <property type="match status" value="1"/>
</dbReference>
<proteinExistence type="inferred from homology"/>
<feature type="binding site" evidence="8">
    <location>
        <position position="20"/>
    </location>
    <ligand>
        <name>GTP</name>
        <dbReference type="ChEBI" id="CHEBI:37565"/>
    </ligand>
</feature>
<evidence type="ECO:0000256" key="6">
    <source>
        <dbReference type="ARBA" id="ARBA00023134"/>
    </source>
</evidence>
<comment type="cofactor">
    <cofactor evidence="8">
        <name>Mg(2+)</name>
        <dbReference type="ChEBI" id="CHEBI:18420"/>
    </cofactor>
</comment>
<feature type="binding site" evidence="8">
    <location>
        <position position="96"/>
    </location>
    <ligand>
        <name>GTP</name>
        <dbReference type="ChEBI" id="CHEBI:37565"/>
    </ligand>
</feature>
<sequence>MNITGVILAGGKSSRYGKPKMFERFRGRPLYKVAVDAFEKNALPVVIATNETLLSHFSDENVTFITEQTPHEGPLYALTHVMEQVESDWYFVVAADMPFIDAAFIATLCRQITANCDAVIPTSNDNWQPLAALYHRRALEQAKQALFDNQRSMRALLHQVRVSFVEMNDTTTFLNINAVEDWPQGDKGDNK</sequence>
<feature type="binding site" evidence="8">
    <location>
        <position position="96"/>
    </location>
    <ligand>
        <name>Mg(2+)</name>
        <dbReference type="ChEBI" id="CHEBI:18420"/>
    </ligand>
</feature>
<evidence type="ECO:0000313" key="10">
    <source>
        <dbReference type="EMBL" id="RUS57443.1"/>
    </source>
</evidence>
<dbReference type="HAMAP" id="MF_00316">
    <property type="entry name" value="MobA"/>
    <property type="match status" value="1"/>
</dbReference>
<dbReference type="CDD" id="cd02503">
    <property type="entry name" value="MobA"/>
    <property type="match status" value="1"/>
</dbReference>
<comment type="caution">
    <text evidence="10">The sequence shown here is derived from an EMBL/GenBank/DDBJ whole genome shotgun (WGS) entry which is preliminary data.</text>
</comment>
<keyword evidence="11" id="KW-1185">Reference proteome</keyword>
<keyword evidence="5 8" id="KW-0460">Magnesium</keyword>
<comment type="catalytic activity">
    <reaction evidence="8">
        <text>Mo-molybdopterin + GTP + H(+) = Mo-molybdopterin guanine dinucleotide + diphosphate</text>
        <dbReference type="Rhea" id="RHEA:34243"/>
        <dbReference type="ChEBI" id="CHEBI:15378"/>
        <dbReference type="ChEBI" id="CHEBI:33019"/>
        <dbReference type="ChEBI" id="CHEBI:37565"/>
        <dbReference type="ChEBI" id="CHEBI:71302"/>
        <dbReference type="ChEBI" id="CHEBI:71310"/>
        <dbReference type="EC" id="2.7.7.77"/>
    </reaction>
</comment>
<dbReference type="GO" id="GO:0005737">
    <property type="term" value="C:cytoplasm"/>
    <property type="evidence" value="ECO:0007669"/>
    <property type="project" value="UniProtKB-SubCell"/>
</dbReference>
<protein>
    <recommendedName>
        <fullName evidence="8">Probable molybdenum cofactor guanylyltransferase</fullName>
        <shortName evidence="8">MoCo guanylyltransferase</shortName>
        <ecNumber evidence="8">2.7.7.77</ecNumber>
    </recommendedName>
    <alternativeName>
        <fullName evidence="8">GTP:molybdopterin guanylyltransferase</fullName>
    </alternativeName>
    <alternativeName>
        <fullName evidence="8">Mo-MPT guanylyltransferase</fullName>
    </alternativeName>
    <alternativeName>
        <fullName evidence="8">Molybdopterin guanylyltransferase</fullName>
    </alternativeName>
    <alternativeName>
        <fullName evidence="8">Molybdopterin-guanine dinucleotide synthase</fullName>
        <shortName evidence="8">MGD synthase</shortName>
    </alternativeName>
</protein>
<gene>
    <name evidence="8" type="primary">mobA</name>
    <name evidence="10" type="ORF">QI30_05840</name>
</gene>
<evidence type="ECO:0000256" key="3">
    <source>
        <dbReference type="ARBA" id="ARBA00022723"/>
    </source>
</evidence>
<dbReference type="Proteomes" id="UP000288623">
    <property type="component" value="Unassembled WGS sequence"/>
</dbReference>
<comment type="function">
    <text evidence="8">Transfers a GMP moiety from GTP to Mo-molybdopterin (Mo-MPT) cofactor (Moco or molybdenum cofactor) to form Mo-molybdopterin guanine dinucleotide (Mo-MGD) cofactor.</text>
</comment>
<dbReference type="Gene3D" id="3.90.550.10">
    <property type="entry name" value="Spore Coat Polysaccharide Biosynthesis Protein SpsA, Chain A"/>
    <property type="match status" value="1"/>
</dbReference>
<dbReference type="EC" id="2.7.7.77" evidence="8"/>
<evidence type="ECO:0000256" key="8">
    <source>
        <dbReference type="HAMAP-Rule" id="MF_00316"/>
    </source>
</evidence>
<evidence type="ECO:0000256" key="5">
    <source>
        <dbReference type="ARBA" id="ARBA00022842"/>
    </source>
</evidence>
<keyword evidence="7 8" id="KW-0501">Molybdenum cofactor biosynthesis</keyword>
<reference evidence="10 11" key="1">
    <citation type="submission" date="2014-11" db="EMBL/GenBank/DDBJ databases">
        <title>Genome sequence and analysis of novel Kurthia sp.</title>
        <authorList>
            <person name="Lawson J.N."/>
            <person name="Gonzalez J.E."/>
            <person name="Rinauldi L."/>
            <person name="Xuan Z."/>
            <person name="Firman A."/>
            <person name="Shaddox L."/>
            <person name="Trudeau A."/>
            <person name="Shah S."/>
            <person name="Reiman D."/>
        </authorList>
    </citation>
    <scope>NUCLEOTIDE SEQUENCE [LARGE SCALE GENOMIC DNA]</scope>
    <source>
        <strain evidence="10 11">3B1D</strain>
    </source>
</reference>
<dbReference type="InterPro" id="IPR029044">
    <property type="entry name" value="Nucleotide-diphossugar_trans"/>
</dbReference>
<keyword evidence="6 8" id="KW-0342">GTP-binding</keyword>
<dbReference type="GO" id="GO:0061603">
    <property type="term" value="F:molybdenum cofactor guanylyltransferase activity"/>
    <property type="evidence" value="ECO:0007669"/>
    <property type="project" value="UniProtKB-EC"/>
</dbReference>
<keyword evidence="4 8" id="KW-0547">Nucleotide-binding</keyword>
<dbReference type="SUPFAM" id="SSF53448">
    <property type="entry name" value="Nucleotide-diphospho-sugar transferases"/>
    <property type="match status" value="1"/>
</dbReference>
<feature type="binding site" evidence="8">
    <location>
        <begin position="8"/>
        <end position="10"/>
    </location>
    <ligand>
        <name>GTP</name>
        <dbReference type="ChEBI" id="CHEBI:37565"/>
    </ligand>
</feature>
<accession>A0A433RW05</accession>
<dbReference type="Pfam" id="PF12804">
    <property type="entry name" value="NTP_transf_3"/>
    <property type="match status" value="1"/>
</dbReference>
<feature type="domain" description="MobA-like NTP transferase" evidence="9">
    <location>
        <begin position="5"/>
        <end position="159"/>
    </location>
</feature>
<keyword evidence="2 8" id="KW-0808">Transferase</keyword>
<comment type="domain">
    <text evidence="8">The N-terminal domain determines nucleotide recognition and specific binding, while the C-terminal domain determines the specific binding to the target protein.</text>
</comment>
<dbReference type="OrthoDB" id="9788394at2"/>
<dbReference type="GO" id="GO:0046872">
    <property type="term" value="F:metal ion binding"/>
    <property type="evidence" value="ECO:0007669"/>
    <property type="project" value="UniProtKB-KW"/>
</dbReference>
<keyword evidence="1 8" id="KW-0963">Cytoplasm</keyword>
<dbReference type="InterPro" id="IPR025877">
    <property type="entry name" value="MobA-like_NTP_Trfase"/>
</dbReference>
<evidence type="ECO:0000256" key="2">
    <source>
        <dbReference type="ARBA" id="ARBA00022679"/>
    </source>
</evidence>
<dbReference type="AlphaFoldDB" id="A0A433RW05"/>
<dbReference type="PANTHER" id="PTHR19136">
    <property type="entry name" value="MOLYBDENUM COFACTOR GUANYLYLTRANSFERASE"/>
    <property type="match status" value="1"/>
</dbReference>
<evidence type="ECO:0000256" key="1">
    <source>
        <dbReference type="ARBA" id="ARBA00022490"/>
    </source>
</evidence>
<comment type="subcellular location">
    <subcellularLocation>
        <location evidence="8">Cytoplasm</location>
    </subcellularLocation>
</comment>
<evidence type="ECO:0000259" key="9">
    <source>
        <dbReference type="Pfam" id="PF12804"/>
    </source>
</evidence>
<evidence type="ECO:0000313" key="11">
    <source>
        <dbReference type="Proteomes" id="UP000288623"/>
    </source>
</evidence>
<dbReference type="EMBL" id="JTFC01000025">
    <property type="protein sequence ID" value="RUS57443.1"/>
    <property type="molecule type" value="Genomic_DNA"/>
</dbReference>
<evidence type="ECO:0000256" key="7">
    <source>
        <dbReference type="ARBA" id="ARBA00023150"/>
    </source>
</evidence>
<dbReference type="RefSeq" id="WP_126989997.1">
    <property type="nucleotide sequence ID" value="NZ_JTFC01000025.1"/>
</dbReference>
<dbReference type="GO" id="GO:0006777">
    <property type="term" value="P:Mo-molybdopterin cofactor biosynthetic process"/>
    <property type="evidence" value="ECO:0007669"/>
    <property type="project" value="UniProtKB-KW"/>
</dbReference>
<keyword evidence="3 8" id="KW-0479">Metal-binding</keyword>
<comment type="similarity">
    <text evidence="8">Belongs to the MobA family.</text>
</comment>
<name>A0A433RW05_9BACL</name>
<evidence type="ECO:0000256" key="4">
    <source>
        <dbReference type="ARBA" id="ARBA00022741"/>
    </source>
</evidence>
<organism evidence="10 11">
    <name type="scientific">Candidatus Kurthia intestinigallinarum</name>
    <dbReference type="NCBI Taxonomy" id="1562256"/>
    <lineage>
        <taxon>Bacteria</taxon>
        <taxon>Bacillati</taxon>
        <taxon>Bacillota</taxon>
        <taxon>Bacilli</taxon>
        <taxon>Bacillales</taxon>
        <taxon>Caryophanaceae</taxon>
        <taxon>Kurthia</taxon>
    </lineage>
</organism>
<dbReference type="InterPro" id="IPR013482">
    <property type="entry name" value="Molybde_CF_guanTrfase"/>
</dbReference>
<dbReference type="GO" id="GO:0005525">
    <property type="term" value="F:GTP binding"/>
    <property type="evidence" value="ECO:0007669"/>
    <property type="project" value="UniProtKB-UniRule"/>
</dbReference>
<comment type="caution">
    <text evidence="8">Lacks conserved residue(s) required for the propagation of feature annotation.</text>
</comment>